<evidence type="ECO:0000256" key="3">
    <source>
        <dbReference type="ARBA" id="ARBA00022741"/>
    </source>
</evidence>
<dbReference type="PANTHER" id="PTHR11584">
    <property type="entry name" value="SERINE/THREONINE PROTEIN KINASE"/>
    <property type="match status" value="1"/>
</dbReference>
<sequence>MEQVPESLSSLLRTKWGPLKKDEPVISFYTKQILEGLKYLHDQKIIHRDIKGDNILINTFSGVAKISDFGISKRLFELCPTTKSFTGTLQFMAPEVIKSNSRGYGTPVC</sequence>
<keyword evidence="3" id="KW-0547">Nucleotide-binding</keyword>
<dbReference type="GO" id="GO:0004674">
    <property type="term" value="F:protein serine/threonine kinase activity"/>
    <property type="evidence" value="ECO:0007669"/>
    <property type="project" value="UniProtKB-KW"/>
</dbReference>
<gene>
    <name evidence="7" type="primary">MAP3K5_1</name>
    <name evidence="7" type="ORF">g.107960</name>
</gene>
<dbReference type="InterPro" id="IPR008271">
    <property type="entry name" value="Ser/Thr_kinase_AS"/>
</dbReference>
<dbReference type="PROSITE" id="PS00108">
    <property type="entry name" value="PROTEIN_KINASE_ST"/>
    <property type="match status" value="1"/>
</dbReference>
<proteinExistence type="predicted"/>
<evidence type="ECO:0000256" key="2">
    <source>
        <dbReference type="ARBA" id="ARBA00022679"/>
    </source>
</evidence>
<reference evidence="7" key="1">
    <citation type="submission" date="2018-04" db="EMBL/GenBank/DDBJ databases">
        <title>Transcriptome of Schizaphis graminum biotype I.</title>
        <authorList>
            <person name="Scully E.D."/>
            <person name="Geib S.M."/>
            <person name="Palmer N.A."/>
            <person name="Koch K."/>
            <person name="Bradshaw J."/>
            <person name="Heng-Moss T."/>
            <person name="Sarath G."/>
        </authorList>
    </citation>
    <scope>NUCLEOTIDE SEQUENCE</scope>
</reference>
<dbReference type="PANTHER" id="PTHR11584:SF394">
    <property type="entry name" value="APOPTOTIC SIGNAL-REGULATING KINASE 1, ISOFORM C"/>
    <property type="match status" value="1"/>
</dbReference>
<keyword evidence="1" id="KW-0723">Serine/threonine-protein kinase</keyword>
<accession>A0A2S2P502</accession>
<name>A0A2S2P502_SCHGA</name>
<dbReference type="GO" id="GO:0005524">
    <property type="term" value="F:ATP binding"/>
    <property type="evidence" value="ECO:0007669"/>
    <property type="project" value="UniProtKB-KW"/>
</dbReference>
<dbReference type="EMBL" id="GGMR01011659">
    <property type="protein sequence ID" value="MBY24278.1"/>
    <property type="molecule type" value="Transcribed_RNA"/>
</dbReference>
<evidence type="ECO:0000259" key="6">
    <source>
        <dbReference type="PROSITE" id="PS50011"/>
    </source>
</evidence>
<keyword evidence="5" id="KW-0067">ATP-binding</keyword>
<feature type="domain" description="Protein kinase" evidence="6">
    <location>
        <begin position="1"/>
        <end position="109"/>
    </location>
</feature>
<evidence type="ECO:0000313" key="7">
    <source>
        <dbReference type="EMBL" id="MBY24278.1"/>
    </source>
</evidence>
<dbReference type="Gene3D" id="1.10.510.10">
    <property type="entry name" value="Transferase(Phosphotransferase) domain 1"/>
    <property type="match status" value="1"/>
</dbReference>
<dbReference type="PROSITE" id="PS50011">
    <property type="entry name" value="PROTEIN_KINASE_DOM"/>
    <property type="match status" value="1"/>
</dbReference>
<evidence type="ECO:0000256" key="1">
    <source>
        <dbReference type="ARBA" id="ARBA00022527"/>
    </source>
</evidence>
<keyword evidence="2" id="KW-0808">Transferase</keyword>
<dbReference type="AlphaFoldDB" id="A0A2S2P502"/>
<keyword evidence="4 7" id="KW-0418">Kinase</keyword>
<dbReference type="InterPro" id="IPR000719">
    <property type="entry name" value="Prot_kinase_dom"/>
</dbReference>
<organism evidence="7">
    <name type="scientific">Schizaphis graminum</name>
    <name type="common">Green bug aphid</name>
    <dbReference type="NCBI Taxonomy" id="13262"/>
    <lineage>
        <taxon>Eukaryota</taxon>
        <taxon>Metazoa</taxon>
        <taxon>Ecdysozoa</taxon>
        <taxon>Arthropoda</taxon>
        <taxon>Hexapoda</taxon>
        <taxon>Insecta</taxon>
        <taxon>Pterygota</taxon>
        <taxon>Neoptera</taxon>
        <taxon>Paraneoptera</taxon>
        <taxon>Hemiptera</taxon>
        <taxon>Sternorrhyncha</taxon>
        <taxon>Aphidomorpha</taxon>
        <taxon>Aphidoidea</taxon>
        <taxon>Aphididae</taxon>
        <taxon>Aphidini</taxon>
        <taxon>Schizaphis</taxon>
    </lineage>
</organism>
<protein>
    <submittedName>
        <fullName evidence="7">Mitogen-activated protein kinase kinase kinase 5</fullName>
    </submittedName>
</protein>
<dbReference type="InterPro" id="IPR011009">
    <property type="entry name" value="Kinase-like_dom_sf"/>
</dbReference>
<dbReference type="Pfam" id="PF00069">
    <property type="entry name" value="Pkinase"/>
    <property type="match status" value="1"/>
</dbReference>
<dbReference type="SMART" id="SM00220">
    <property type="entry name" value="S_TKc"/>
    <property type="match status" value="1"/>
</dbReference>
<evidence type="ECO:0000256" key="5">
    <source>
        <dbReference type="ARBA" id="ARBA00022840"/>
    </source>
</evidence>
<dbReference type="SUPFAM" id="SSF56112">
    <property type="entry name" value="Protein kinase-like (PK-like)"/>
    <property type="match status" value="1"/>
</dbReference>
<evidence type="ECO:0000256" key="4">
    <source>
        <dbReference type="ARBA" id="ARBA00022777"/>
    </source>
</evidence>